<dbReference type="EMBL" id="JBHUFV010000061">
    <property type="protein sequence ID" value="MFD1937932.1"/>
    <property type="molecule type" value="Genomic_DNA"/>
</dbReference>
<dbReference type="Gene3D" id="3.30.420.40">
    <property type="match status" value="2"/>
</dbReference>
<keyword evidence="10" id="KW-1185">Reference proteome</keyword>
<dbReference type="InterPro" id="IPR004654">
    <property type="entry name" value="ROK_glcA"/>
</dbReference>
<keyword evidence="5" id="KW-0547">Nucleotide-binding</keyword>
<dbReference type="InterPro" id="IPR049874">
    <property type="entry name" value="ROK_cs"/>
</dbReference>
<organism evidence="9 10">
    <name type="scientific">Nonomuraea mangrovi</name>
    <dbReference type="NCBI Taxonomy" id="2316207"/>
    <lineage>
        <taxon>Bacteria</taxon>
        <taxon>Bacillati</taxon>
        <taxon>Actinomycetota</taxon>
        <taxon>Actinomycetes</taxon>
        <taxon>Streptosporangiales</taxon>
        <taxon>Streptosporangiaceae</taxon>
        <taxon>Nonomuraea</taxon>
    </lineage>
</organism>
<evidence type="ECO:0000256" key="6">
    <source>
        <dbReference type="ARBA" id="ARBA00022777"/>
    </source>
</evidence>
<gene>
    <name evidence="9" type="ORF">ACFSKW_41315</name>
</gene>
<keyword evidence="7" id="KW-0067">ATP-binding</keyword>
<evidence type="ECO:0000313" key="10">
    <source>
        <dbReference type="Proteomes" id="UP001597368"/>
    </source>
</evidence>
<dbReference type="CDD" id="cd24061">
    <property type="entry name" value="ASKHA_NBD_ROK_SgGLK-like"/>
    <property type="match status" value="1"/>
</dbReference>
<keyword evidence="4 9" id="KW-0808">Transferase</keyword>
<dbReference type="PANTHER" id="PTHR18964:SF173">
    <property type="entry name" value="GLUCOKINASE"/>
    <property type="match status" value="1"/>
</dbReference>
<dbReference type="InterPro" id="IPR000600">
    <property type="entry name" value="ROK"/>
</dbReference>
<dbReference type="PROSITE" id="PS01125">
    <property type="entry name" value="ROK"/>
    <property type="match status" value="1"/>
</dbReference>
<accession>A0ABW4TAC6</accession>
<proteinExistence type="inferred from homology"/>
<dbReference type="GO" id="GO:0004340">
    <property type="term" value="F:glucokinase activity"/>
    <property type="evidence" value="ECO:0007669"/>
    <property type="project" value="UniProtKB-EC"/>
</dbReference>
<dbReference type="Proteomes" id="UP001597368">
    <property type="component" value="Unassembled WGS sequence"/>
</dbReference>
<sequence>MLTIGVDIGGTKVAAGVVDENGAIIENALRPTPADRPDQVAATVADVVKELAKGKEIEAVGVGAAGFVDETRSVVRFAPNLAWREEPLQKKITELIGLPVIVENDANAMAWAEARFGAGRGESHLVCITVGTGIGGGIVIDGQLYRGRWGMGAELGHMQVVPEGRLCGCGNLGCWEQYASGNALVRETREIVADQPERAAVLLGLSGGTVEGEEITEAARQGDEASLAAFTAMADWLAQGMADLAAVLDPGLFIVGGGVSRAADLFLDRTRETFGRVLTGRGHRPVAGIKLAELGASAGLVGAADLARRR</sequence>
<evidence type="ECO:0000256" key="5">
    <source>
        <dbReference type="ARBA" id="ARBA00022741"/>
    </source>
</evidence>
<evidence type="ECO:0000256" key="3">
    <source>
        <dbReference type="ARBA" id="ARBA00014701"/>
    </source>
</evidence>
<dbReference type="Pfam" id="PF00480">
    <property type="entry name" value="ROK"/>
    <property type="match status" value="1"/>
</dbReference>
<dbReference type="EC" id="2.7.1.2" evidence="2"/>
<evidence type="ECO:0000256" key="8">
    <source>
        <dbReference type="ARBA" id="ARBA00032386"/>
    </source>
</evidence>
<name>A0ABW4TAC6_9ACTN</name>
<evidence type="ECO:0000256" key="1">
    <source>
        <dbReference type="ARBA" id="ARBA00006479"/>
    </source>
</evidence>
<dbReference type="NCBIfam" id="TIGR00744">
    <property type="entry name" value="ROK_glcA_fam"/>
    <property type="match status" value="1"/>
</dbReference>
<evidence type="ECO:0000256" key="7">
    <source>
        <dbReference type="ARBA" id="ARBA00022840"/>
    </source>
</evidence>
<evidence type="ECO:0000256" key="2">
    <source>
        <dbReference type="ARBA" id="ARBA00012323"/>
    </source>
</evidence>
<protein>
    <recommendedName>
        <fullName evidence="3">Glucokinase</fullName>
        <ecNumber evidence="2">2.7.1.2</ecNumber>
    </recommendedName>
    <alternativeName>
        <fullName evidence="8">Glucose kinase</fullName>
    </alternativeName>
</protein>
<dbReference type="PANTHER" id="PTHR18964">
    <property type="entry name" value="ROK (REPRESSOR, ORF, KINASE) FAMILY"/>
    <property type="match status" value="1"/>
</dbReference>
<evidence type="ECO:0000313" key="9">
    <source>
        <dbReference type="EMBL" id="MFD1937932.1"/>
    </source>
</evidence>
<keyword evidence="6" id="KW-0418">Kinase</keyword>
<dbReference type="RefSeq" id="WP_379579541.1">
    <property type="nucleotide sequence ID" value="NZ_JBHUFV010000061.1"/>
</dbReference>
<dbReference type="InterPro" id="IPR043129">
    <property type="entry name" value="ATPase_NBD"/>
</dbReference>
<comment type="caution">
    <text evidence="9">The sequence shown here is derived from an EMBL/GenBank/DDBJ whole genome shotgun (WGS) entry which is preliminary data.</text>
</comment>
<dbReference type="SUPFAM" id="SSF53067">
    <property type="entry name" value="Actin-like ATPase domain"/>
    <property type="match status" value="1"/>
</dbReference>
<evidence type="ECO:0000256" key="4">
    <source>
        <dbReference type="ARBA" id="ARBA00022679"/>
    </source>
</evidence>
<reference evidence="10" key="1">
    <citation type="journal article" date="2019" name="Int. J. Syst. Evol. Microbiol.">
        <title>The Global Catalogue of Microorganisms (GCM) 10K type strain sequencing project: providing services to taxonomists for standard genome sequencing and annotation.</title>
        <authorList>
            <consortium name="The Broad Institute Genomics Platform"/>
            <consortium name="The Broad Institute Genome Sequencing Center for Infectious Disease"/>
            <person name="Wu L."/>
            <person name="Ma J."/>
        </authorList>
    </citation>
    <scope>NUCLEOTIDE SEQUENCE [LARGE SCALE GENOMIC DNA]</scope>
    <source>
        <strain evidence="10">ICMP 6774ER</strain>
    </source>
</reference>
<comment type="similarity">
    <text evidence="1">Belongs to the ROK (NagC/XylR) family.</text>
</comment>